<feature type="domain" description="Amidohydrolase-related" evidence="1">
    <location>
        <begin position="50"/>
        <end position="393"/>
    </location>
</feature>
<evidence type="ECO:0000313" key="3">
    <source>
        <dbReference type="Proteomes" id="UP001589647"/>
    </source>
</evidence>
<comment type="caution">
    <text evidence="2">The sequence shown here is derived from an EMBL/GenBank/DDBJ whole genome shotgun (WGS) entry which is preliminary data.</text>
</comment>
<dbReference type="PANTHER" id="PTHR43135:SF3">
    <property type="entry name" value="ALPHA-D-RIBOSE 1-METHYLPHOSPHONATE 5-TRIPHOSPHATE DIPHOSPHATASE"/>
    <property type="match status" value="1"/>
</dbReference>
<gene>
    <name evidence="2" type="ORF">ACFFV7_41945</name>
</gene>
<dbReference type="InterPro" id="IPR006680">
    <property type="entry name" value="Amidohydro-rel"/>
</dbReference>
<dbReference type="InterPro" id="IPR051781">
    <property type="entry name" value="Metallo-dep_Hydrolase"/>
</dbReference>
<sequence>MRTIYRGAAVHDGTGAPPVTGDLVVADGWIEPAGQVEPAATVVDVSGRSIIPGLIDCHTHVTLPTLDPVRLMNTPLSHRFLETGRTLATTLDLGITTVRDAGGADAGIAQAVADGVVRGPRVRTAIAMISPTGGHADPWRLSGIDAHRLFPLYPGMPDAVADGPVGLRRVVREIVRAGADVVKVAVSGGISSPRDDPRHCQLRQDELSALVEEAGAAGLRVMAHAHGPAAIIAAVKAGVASIEHGVFIDEESIALMVEHGTFLVPTLTAARAFLNVASADPDSLAQAKEAVAVHEGNLRRALAAGVRVAMGSDSGFSPHGRNLDELEALASAGLDRGQVLRSATSAAAELLGAHDEIGTLRPGMRADFCIVTGNPLDFAGLADRIEAVYRDGVLVGGTAFNKKVEEER</sequence>
<dbReference type="SUPFAM" id="SSF51556">
    <property type="entry name" value="Metallo-dependent hydrolases"/>
    <property type="match status" value="1"/>
</dbReference>
<organism evidence="2 3">
    <name type="scientific">Nonomuraea spiralis</name>
    <dbReference type="NCBI Taxonomy" id="46182"/>
    <lineage>
        <taxon>Bacteria</taxon>
        <taxon>Bacillati</taxon>
        <taxon>Actinomycetota</taxon>
        <taxon>Actinomycetes</taxon>
        <taxon>Streptosporangiales</taxon>
        <taxon>Streptosporangiaceae</taxon>
        <taxon>Nonomuraea</taxon>
    </lineage>
</organism>
<dbReference type="InterPro" id="IPR057744">
    <property type="entry name" value="OTAase-like"/>
</dbReference>
<dbReference type="SUPFAM" id="SSF51338">
    <property type="entry name" value="Composite domain of metallo-dependent hydrolases"/>
    <property type="match status" value="1"/>
</dbReference>
<dbReference type="Gene3D" id="2.30.40.10">
    <property type="entry name" value="Urease, subunit C, domain 1"/>
    <property type="match status" value="1"/>
</dbReference>
<evidence type="ECO:0000259" key="1">
    <source>
        <dbReference type="Pfam" id="PF01979"/>
    </source>
</evidence>
<dbReference type="RefSeq" id="WP_189652678.1">
    <property type="nucleotide sequence ID" value="NZ_BMRC01000030.1"/>
</dbReference>
<dbReference type="Pfam" id="PF01979">
    <property type="entry name" value="Amidohydro_1"/>
    <property type="match status" value="1"/>
</dbReference>
<protein>
    <submittedName>
        <fullName evidence="2">Amidohydrolase family protein</fullName>
    </submittedName>
</protein>
<proteinExistence type="predicted"/>
<dbReference type="Proteomes" id="UP001589647">
    <property type="component" value="Unassembled WGS sequence"/>
</dbReference>
<dbReference type="InterPro" id="IPR032466">
    <property type="entry name" value="Metal_Hydrolase"/>
</dbReference>
<evidence type="ECO:0000313" key="2">
    <source>
        <dbReference type="EMBL" id="MFB9207805.1"/>
    </source>
</evidence>
<keyword evidence="3" id="KW-1185">Reference proteome</keyword>
<name>A0ABV5IUZ9_9ACTN</name>
<dbReference type="EMBL" id="JBHMEI010000066">
    <property type="protein sequence ID" value="MFB9207805.1"/>
    <property type="molecule type" value="Genomic_DNA"/>
</dbReference>
<dbReference type="Gene3D" id="3.20.20.140">
    <property type="entry name" value="Metal-dependent hydrolases"/>
    <property type="match status" value="1"/>
</dbReference>
<reference evidence="2 3" key="1">
    <citation type="submission" date="2024-09" db="EMBL/GenBank/DDBJ databases">
        <authorList>
            <person name="Sun Q."/>
            <person name="Mori K."/>
        </authorList>
    </citation>
    <scope>NUCLEOTIDE SEQUENCE [LARGE SCALE GENOMIC DNA]</scope>
    <source>
        <strain evidence="2 3">CCM 3426</strain>
    </source>
</reference>
<dbReference type="InterPro" id="IPR011059">
    <property type="entry name" value="Metal-dep_hydrolase_composite"/>
</dbReference>
<dbReference type="CDD" id="cd01299">
    <property type="entry name" value="Met_dep_hydrolase_A"/>
    <property type="match status" value="1"/>
</dbReference>
<accession>A0ABV5IUZ9</accession>
<dbReference type="PANTHER" id="PTHR43135">
    <property type="entry name" value="ALPHA-D-RIBOSE 1-METHYLPHOSPHONATE 5-TRIPHOSPHATE DIPHOSPHATASE"/>
    <property type="match status" value="1"/>
</dbReference>